<evidence type="ECO:0000256" key="5">
    <source>
        <dbReference type="ARBA" id="ARBA00022833"/>
    </source>
</evidence>
<evidence type="ECO:0000256" key="1">
    <source>
        <dbReference type="ARBA" id="ARBA00001947"/>
    </source>
</evidence>
<evidence type="ECO:0000313" key="10">
    <source>
        <dbReference type="Proteomes" id="UP000886814"/>
    </source>
</evidence>
<dbReference type="AlphaFoldDB" id="A0A9D1PDC7"/>
<keyword evidence="6" id="KW-0482">Metalloprotease</keyword>
<comment type="caution">
    <text evidence="9">The sequence shown here is derived from an EMBL/GenBank/DDBJ whole genome shotgun (WGS) entry which is preliminary data.</text>
</comment>
<protein>
    <submittedName>
        <fullName evidence="9">Peptidase</fullName>
    </submittedName>
</protein>
<dbReference type="GO" id="GO:0005615">
    <property type="term" value="C:extracellular space"/>
    <property type="evidence" value="ECO:0007669"/>
    <property type="project" value="TreeGrafter"/>
</dbReference>
<evidence type="ECO:0000259" key="8">
    <source>
        <dbReference type="PROSITE" id="PS52035"/>
    </source>
</evidence>
<sequence>MYKQLGRRFWGYTYEEMKKDLEIFARAFPETMELRTLGKTADNREIYCFILGKADAGEKIFLSGAIHGREYMTSQLLMEQTAEFLTKLYREETYKGYSYKELLRGKAVYVVPMANPDGVTISQQGPRGLRDPKLQKLVWKIGEREGGRMPCGPYYRRWKANARGVDLNRNFQAFWEEYHDLRGQPSREGYKGQAPEDQEESKALAELTRQEKFQRTVSYHSSGEVIYWDFGQKGEFRKICRNFGERIQRITGYGLPEGWDHLDPAGYKDWAVKERKIPSLTIEIGKAESPLPPSAFREILRRNRGVWEETLLSL</sequence>
<dbReference type="Gene3D" id="3.40.630.10">
    <property type="entry name" value="Zn peptidases"/>
    <property type="match status" value="1"/>
</dbReference>
<keyword evidence="3" id="KW-0645">Protease</keyword>
<dbReference type="PRINTS" id="PR00765">
    <property type="entry name" value="CRBOXYPTASEA"/>
</dbReference>
<keyword evidence="4" id="KW-0378">Hydrolase</keyword>
<dbReference type="Proteomes" id="UP000886814">
    <property type="component" value="Unassembled WGS sequence"/>
</dbReference>
<comment type="cofactor">
    <cofactor evidence="1">
        <name>Zn(2+)</name>
        <dbReference type="ChEBI" id="CHEBI:29105"/>
    </cofactor>
</comment>
<dbReference type="EMBL" id="DXIQ01000040">
    <property type="protein sequence ID" value="HIV38706.1"/>
    <property type="molecule type" value="Genomic_DNA"/>
</dbReference>
<dbReference type="SMART" id="SM00631">
    <property type="entry name" value="Zn_pept"/>
    <property type="match status" value="1"/>
</dbReference>
<feature type="active site" description="Proton donor/acceptor" evidence="7">
    <location>
        <position position="283"/>
    </location>
</feature>
<dbReference type="PANTHER" id="PTHR11705">
    <property type="entry name" value="PROTEASE FAMILY M14 CARBOXYPEPTIDASE A,B"/>
    <property type="match status" value="1"/>
</dbReference>
<dbReference type="Pfam" id="PF00246">
    <property type="entry name" value="Peptidase_M14"/>
    <property type="match status" value="1"/>
</dbReference>
<dbReference type="SUPFAM" id="SSF53187">
    <property type="entry name" value="Zn-dependent exopeptidases"/>
    <property type="match status" value="1"/>
</dbReference>
<dbReference type="PROSITE" id="PS52035">
    <property type="entry name" value="PEPTIDASE_M14"/>
    <property type="match status" value="1"/>
</dbReference>
<reference evidence="9" key="1">
    <citation type="journal article" date="2021" name="PeerJ">
        <title>Extensive microbial diversity within the chicken gut microbiome revealed by metagenomics and culture.</title>
        <authorList>
            <person name="Gilroy R."/>
            <person name="Ravi A."/>
            <person name="Getino M."/>
            <person name="Pursley I."/>
            <person name="Horton D.L."/>
            <person name="Alikhan N.F."/>
            <person name="Baker D."/>
            <person name="Gharbi K."/>
            <person name="Hall N."/>
            <person name="Watson M."/>
            <person name="Adriaenssens E.M."/>
            <person name="Foster-Nyarko E."/>
            <person name="Jarju S."/>
            <person name="Secka A."/>
            <person name="Antonio M."/>
            <person name="Oren A."/>
            <person name="Chaudhuri R.R."/>
            <person name="La Ragione R."/>
            <person name="Hildebrand F."/>
            <person name="Pallen M.J."/>
        </authorList>
    </citation>
    <scope>NUCLEOTIDE SEQUENCE</scope>
    <source>
        <strain evidence="9">CHK195-9823</strain>
    </source>
</reference>
<evidence type="ECO:0000313" key="9">
    <source>
        <dbReference type="EMBL" id="HIV38706.1"/>
    </source>
</evidence>
<evidence type="ECO:0000256" key="3">
    <source>
        <dbReference type="ARBA" id="ARBA00022670"/>
    </source>
</evidence>
<feature type="domain" description="Peptidase M14" evidence="8">
    <location>
        <begin position="10"/>
        <end position="314"/>
    </location>
</feature>
<name>A0A9D1PDC7_9FIRM</name>
<organism evidence="9 10">
    <name type="scientific">Candidatus Blautia stercorigallinarum</name>
    <dbReference type="NCBI Taxonomy" id="2838501"/>
    <lineage>
        <taxon>Bacteria</taxon>
        <taxon>Bacillati</taxon>
        <taxon>Bacillota</taxon>
        <taxon>Clostridia</taxon>
        <taxon>Lachnospirales</taxon>
        <taxon>Lachnospiraceae</taxon>
        <taxon>Blautia</taxon>
    </lineage>
</organism>
<comment type="similarity">
    <text evidence="2 7">Belongs to the peptidase M14 family.</text>
</comment>
<proteinExistence type="inferred from homology"/>
<evidence type="ECO:0000256" key="6">
    <source>
        <dbReference type="ARBA" id="ARBA00023049"/>
    </source>
</evidence>
<dbReference type="GO" id="GO:0006508">
    <property type="term" value="P:proteolysis"/>
    <property type="evidence" value="ECO:0007669"/>
    <property type="project" value="UniProtKB-KW"/>
</dbReference>
<accession>A0A9D1PDC7</accession>
<evidence type="ECO:0000256" key="4">
    <source>
        <dbReference type="ARBA" id="ARBA00022801"/>
    </source>
</evidence>
<dbReference type="PANTHER" id="PTHR11705:SF143">
    <property type="entry name" value="SLL0236 PROTEIN"/>
    <property type="match status" value="1"/>
</dbReference>
<dbReference type="InterPro" id="IPR000834">
    <property type="entry name" value="Peptidase_M14"/>
</dbReference>
<reference evidence="9" key="2">
    <citation type="submission" date="2021-04" db="EMBL/GenBank/DDBJ databases">
        <authorList>
            <person name="Gilroy R."/>
        </authorList>
    </citation>
    <scope>NUCLEOTIDE SEQUENCE</scope>
    <source>
        <strain evidence="9">CHK195-9823</strain>
    </source>
</reference>
<keyword evidence="5" id="KW-0862">Zinc</keyword>
<dbReference type="GO" id="GO:0008270">
    <property type="term" value="F:zinc ion binding"/>
    <property type="evidence" value="ECO:0007669"/>
    <property type="project" value="InterPro"/>
</dbReference>
<dbReference type="GO" id="GO:0004181">
    <property type="term" value="F:metallocarboxypeptidase activity"/>
    <property type="evidence" value="ECO:0007669"/>
    <property type="project" value="InterPro"/>
</dbReference>
<gene>
    <name evidence="9" type="ORF">H9747_06855</name>
</gene>
<evidence type="ECO:0000256" key="2">
    <source>
        <dbReference type="ARBA" id="ARBA00005988"/>
    </source>
</evidence>
<evidence type="ECO:0000256" key="7">
    <source>
        <dbReference type="PROSITE-ProRule" id="PRU01379"/>
    </source>
</evidence>